<protein>
    <recommendedName>
        <fullName evidence="6">Reverse transcriptase domain-containing protein</fullName>
    </recommendedName>
</protein>
<feature type="region of interest" description="Disordered" evidence="4">
    <location>
        <begin position="376"/>
        <end position="413"/>
    </location>
</feature>
<comment type="caution">
    <text evidence="5">The sequence shown here is derived from an EMBL/GenBank/DDBJ whole genome shotgun (WGS) entry which is preliminary data.</text>
</comment>
<organism evidence="5">
    <name type="scientific">Tanacetum cinerariifolium</name>
    <name type="common">Dalmatian daisy</name>
    <name type="synonym">Chrysanthemum cinerariifolium</name>
    <dbReference type="NCBI Taxonomy" id="118510"/>
    <lineage>
        <taxon>Eukaryota</taxon>
        <taxon>Viridiplantae</taxon>
        <taxon>Streptophyta</taxon>
        <taxon>Embryophyta</taxon>
        <taxon>Tracheophyta</taxon>
        <taxon>Spermatophyta</taxon>
        <taxon>Magnoliopsida</taxon>
        <taxon>eudicotyledons</taxon>
        <taxon>Gunneridae</taxon>
        <taxon>Pentapetalae</taxon>
        <taxon>asterids</taxon>
        <taxon>campanulids</taxon>
        <taxon>Asterales</taxon>
        <taxon>Asteraceae</taxon>
        <taxon>Asteroideae</taxon>
        <taxon>Anthemideae</taxon>
        <taxon>Anthemidinae</taxon>
        <taxon>Tanacetum</taxon>
    </lineage>
</organism>
<evidence type="ECO:0000256" key="3">
    <source>
        <dbReference type="ARBA" id="ARBA00022918"/>
    </source>
</evidence>
<accession>A0A699HV80</accession>
<evidence type="ECO:0000313" key="5">
    <source>
        <dbReference type="EMBL" id="GEY69711.1"/>
    </source>
</evidence>
<keyword evidence="1" id="KW-0808">Transferase</keyword>
<dbReference type="GO" id="GO:0004190">
    <property type="term" value="F:aspartic-type endopeptidase activity"/>
    <property type="evidence" value="ECO:0007669"/>
    <property type="project" value="InterPro"/>
</dbReference>
<dbReference type="GO" id="GO:0003964">
    <property type="term" value="F:RNA-directed DNA polymerase activity"/>
    <property type="evidence" value="ECO:0007669"/>
    <property type="project" value="UniProtKB-KW"/>
</dbReference>
<gene>
    <name evidence="5" type="ORF">Tci_441685</name>
</gene>
<keyword evidence="3" id="KW-0695">RNA-directed DNA polymerase</keyword>
<proteinExistence type="predicted"/>
<dbReference type="GO" id="GO:0003676">
    <property type="term" value="F:nucleic acid binding"/>
    <property type="evidence" value="ECO:0007669"/>
    <property type="project" value="InterPro"/>
</dbReference>
<dbReference type="PROSITE" id="PS00141">
    <property type="entry name" value="ASP_PROTEASE"/>
    <property type="match status" value="1"/>
</dbReference>
<evidence type="ECO:0000256" key="1">
    <source>
        <dbReference type="ARBA" id="ARBA00022679"/>
    </source>
</evidence>
<feature type="non-terminal residue" evidence="5">
    <location>
        <position position="634"/>
    </location>
</feature>
<name>A0A699HV80_TANCI</name>
<feature type="compositionally biased region" description="Polar residues" evidence="4">
    <location>
        <begin position="387"/>
        <end position="407"/>
    </location>
</feature>
<dbReference type="Gene3D" id="2.40.70.10">
    <property type="entry name" value="Acid Proteases"/>
    <property type="match status" value="1"/>
</dbReference>
<feature type="region of interest" description="Disordered" evidence="4">
    <location>
        <begin position="195"/>
        <end position="222"/>
    </location>
</feature>
<dbReference type="InterPro" id="IPR021109">
    <property type="entry name" value="Peptidase_aspartic_dom_sf"/>
</dbReference>
<dbReference type="GO" id="GO:0006508">
    <property type="term" value="P:proteolysis"/>
    <property type="evidence" value="ECO:0007669"/>
    <property type="project" value="InterPro"/>
</dbReference>
<dbReference type="EMBL" id="BKCJ010201173">
    <property type="protein sequence ID" value="GEY69711.1"/>
    <property type="molecule type" value="Genomic_DNA"/>
</dbReference>
<dbReference type="Gene3D" id="3.30.420.10">
    <property type="entry name" value="Ribonuclease H-like superfamily/Ribonuclease H"/>
    <property type="match status" value="1"/>
</dbReference>
<dbReference type="InterPro" id="IPR036397">
    <property type="entry name" value="RNaseH_sf"/>
</dbReference>
<dbReference type="InterPro" id="IPR001969">
    <property type="entry name" value="Aspartic_peptidase_AS"/>
</dbReference>
<dbReference type="InterPro" id="IPR012337">
    <property type="entry name" value="RNaseH-like_sf"/>
</dbReference>
<evidence type="ECO:0008006" key="6">
    <source>
        <dbReference type="Google" id="ProtNLM"/>
    </source>
</evidence>
<dbReference type="Pfam" id="PF08284">
    <property type="entry name" value="RVP_2"/>
    <property type="match status" value="1"/>
</dbReference>
<dbReference type="SUPFAM" id="SSF53098">
    <property type="entry name" value="Ribonuclease H-like"/>
    <property type="match status" value="1"/>
</dbReference>
<sequence>MVGGNGGNQFREYAGQNNGLIVVLGIANLNANQIRNGNVVATRVEDTGNGNNGTQTDNAPVCNSDGSAESIQMMHMLLPKPDSFYHTKQKMPLGYQNPFYLKQAQKRQQSLYNGKVLLEKHDPPVVYDSEETLQLAQENKFVREFKSLVKEADEYLAKYKAIEFEIFHLLRVVVSQDVMSIVQSNSIVGVHITAKTRRPQPRSNTKNEKVPSTFKSSSIQNKEVEVEEHHRNLLLSKNKKHMSFECNNIKLAIRNDKSNSSASSVIDVRIDNGKELNNQVLKEYFDSVGISQQASSVRTSQQNGVMKQRNRTLVETARTIMFPEEYDEVEKYVGGLLDMIQGSAMVSKPKTMQDAIEVATDLMDQNICKFAERQAENKRKLDDNSRNNHTQQQPHKRSPATTNNNQRAPEENHRVVTCVEYGVQGHYKKDSPKLKNNNCGNPARNNGAPARVYAVGNVGKNLDYNVVTGTFILKNRYASILFDTGADRSFVSTAFSSLTDIVPTKLDHDYNVKLADRKIIIVNTIIRGYTLNFLNHPFNIGLISVELGIFDVIIGMDWLTKYDAVIIYDEKISRVPFGNEILIVCGNGSNNGHESRLNIISCIKTQKLRLELLMAVLVLSYSKHQQRHLLSLGD</sequence>
<keyword evidence="2" id="KW-0548">Nucleotidyltransferase</keyword>
<feature type="compositionally biased region" description="Basic and acidic residues" evidence="4">
    <location>
        <begin position="376"/>
        <end position="386"/>
    </location>
</feature>
<reference evidence="5" key="1">
    <citation type="journal article" date="2019" name="Sci. Rep.">
        <title>Draft genome of Tanacetum cinerariifolium, the natural source of mosquito coil.</title>
        <authorList>
            <person name="Yamashiro T."/>
            <person name="Shiraishi A."/>
            <person name="Satake H."/>
            <person name="Nakayama K."/>
        </authorList>
    </citation>
    <scope>NUCLEOTIDE SEQUENCE</scope>
</reference>
<dbReference type="InterPro" id="IPR032567">
    <property type="entry name" value="RTL1-rel"/>
</dbReference>
<dbReference type="CDD" id="cd00303">
    <property type="entry name" value="retropepsin_like"/>
    <property type="match status" value="1"/>
</dbReference>
<dbReference type="SUPFAM" id="SSF50630">
    <property type="entry name" value="Acid proteases"/>
    <property type="match status" value="1"/>
</dbReference>
<dbReference type="AlphaFoldDB" id="A0A699HV80"/>
<dbReference type="PANTHER" id="PTHR15503">
    <property type="entry name" value="LDOC1 RELATED"/>
    <property type="match status" value="1"/>
</dbReference>
<dbReference type="PANTHER" id="PTHR15503:SF45">
    <property type="entry name" value="RNA-DIRECTED DNA POLYMERASE HOMOLOG"/>
    <property type="match status" value="1"/>
</dbReference>
<evidence type="ECO:0000256" key="2">
    <source>
        <dbReference type="ARBA" id="ARBA00022695"/>
    </source>
</evidence>
<evidence type="ECO:0000256" key="4">
    <source>
        <dbReference type="SAM" id="MobiDB-lite"/>
    </source>
</evidence>